<gene>
    <name evidence="2" type="ORF">SAMN05443667_103104</name>
</gene>
<dbReference type="AlphaFoldDB" id="A0A1H3ZWY5"/>
<sequence>MTENEKTITKFYDAFADGDASKMCACYHPNIEFRDPIFGSLKGNDVCSMWQMLMAKSNGNVKIKFSEVKANDYKGSAVWEATYNFSKNNRKVINRIRAEFFFKDGLIMRHCDDFDIWKWSKQALGIPGHLLGWTGYMQKKIHENALNSLKKYQKTTA</sequence>
<dbReference type="RefSeq" id="WP_091086132.1">
    <property type="nucleotide sequence ID" value="NZ_FNRD01000003.1"/>
</dbReference>
<feature type="domain" description="SnoaL-like" evidence="1">
    <location>
        <begin position="9"/>
        <end position="110"/>
    </location>
</feature>
<dbReference type="Proteomes" id="UP000198951">
    <property type="component" value="Unassembled WGS sequence"/>
</dbReference>
<evidence type="ECO:0000259" key="1">
    <source>
        <dbReference type="Pfam" id="PF12680"/>
    </source>
</evidence>
<dbReference type="OrthoDB" id="391735at2"/>
<accession>A0A1H3ZWY5</accession>
<name>A0A1H3ZWY5_9FLAO</name>
<evidence type="ECO:0000313" key="2">
    <source>
        <dbReference type="EMBL" id="SEA28190.1"/>
    </source>
</evidence>
<dbReference type="InterPro" id="IPR032710">
    <property type="entry name" value="NTF2-like_dom_sf"/>
</dbReference>
<dbReference type="EMBL" id="FNRD01000003">
    <property type="protein sequence ID" value="SEA28190.1"/>
    <property type="molecule type" value="Genomic_DNA"/>
</dbReference>
<proteinExistence type="predicted"/>
<organism evidence="2 3">
    <name type="scientific">Flavobacterium gillisiae</name>
    <dbReference type="NCBI Taxonomy" id="150146"/>
    <lineage>
        <taxon>Bacteria</taxon>
        <taxon>Pseudomonadati</taxon>
        <taxon>Bacteroidota</taxon>
        <taxon>Flavobacteriia</taxon>
        <taxon>Flavobacteriales</taxon>
        <taxon>Flavobacteriaceae</taxon>
        <taxon>Flavobacterium</taxon>
    </lineage>
</organism>
<evidence type="ECO:0000313" key="3">
    <source>
        <dbReference type="Proteomes" id="UP000198951"/>
    </source>
</evidence>
<reference evidence="3" key="1">
    <citation type="submission" date="2016-10" db="EMBL/GenBank/DDBJ databases">
        <authorList>
            <person name="Varghese N."/>
            <person name="Submissions S."/>
        </authorList>
    </citation>
    <scope>NUCLEOTIDE SEQUENCE [LARGE SCALE GENOMIC DNA]</scope>
    <source>
        <strain evidence="3">DSM 22376</strain>
    </source>
</reference>
<dbReference type="SUPFAM" id="SSF54427">
    <property type="entry name" value="NTF2-like"/>
    <property type="match status" value="1"/>
</dbReference>
<dbReference type="InterPro" id="IPR037401">
    <property type="entry name" value="SnoaL-like"/>
</dbReference>
<protein>
    <submittedName>
        <fullName evidence="2">SnoaL-like domain-containing protein</fullName>
    </submittedName>
</protein>
<keyword evidence="3" id="KW-1185">Reference proteome</keyword>
<dbReference type="STRING" id="150146.SAMN05443667_103104"/>
<dbReference type="Gene3D" id="3.10.450.50">
    <property type="match status" value="1"/>
</dbReference>
<dbReference type="Pfam" id="PF12680">
    <property type="entry name" value="SnoaL_2"/>
    <property type="match status" value="1"/>
</dbReference>